<dbReference type="InterPro" id="IPR000873">
    <property type="entry name" value="AMP-dep_synth/lig_dom"/>
</dbReference>
<comment type="similarity">
    <text evidence="1">Belongs to the ATP-dependent AMP-binding enzyme family.</text>
</comment>
<evidence type="ECO:0000259" key="4">
    <source>
        <dbReference type="Pfam" id="PF13193"/>
    </source>
</evidence>
<reference evidence="5" key="1">
    <citation type="journal article" date="2014" name="Int. J. Syst. Evol. Microbiol.">
        <title>Complete genome sequence of Corynebacterium casei LMG S-19264T (=DSM 44701T), isolated from a smear-ripened cheese.</title>
        <authorList>
            <consortium name="US DOE Joint Genome Institute (JGI-PGF)"/>
            <person name="Walter F."/>
            <person name="Albersmeier A."/>
            <person name="Kalinowski J."/>
            <person name="Ruckert C."/>
        </authorList>
    </citation>
    <scope>NUCLEOTIDE SEQUENCE</scope>
    <source>
        <strain evidence="5">JCM 19831</strain>
    </source>
</reference>
<evidence type="ECO:0000256" key="1">
    <source>
        <dbReference type="ARBA" id="ARBA00006432"/>
    </source>
</evidence>
<dbReference type="Gene3D" id="3.40.50.12780">
    <property type="entry name" value="N-terminal domain of ligase-like"/>
    <property type="match status" value="1"/>
</dbReference>
<dbReference type="InterPro" id="IPR020845">
    <property type="entry name" value="AMP-binding_CS"/>
</dbReference>
<evidence type="ECO:0000256" key="2">
    <source>
        <dbReference type="ARBA" id="ARBA00022598"/>
    </source>
</evidence>
<comment type="caution">
    <text evidence="5">The sequence shown here is derived from an EMBL/GenBank/DDBJ whole genome shotgun (WGS) entry which is preliminary data.</text>
</comment>
<dbReference type="InterPro" id="IPR025110">
    <property type="entry name" value="AMP-bd_C"/>
</dbReference>
<dbReference type="PANTHER" id="PTHR43201:SF5">
    <property type="entry name" value="MEDIUM-CHAIN ACYL-COA LIGASE ACSF2, MITOCHONDRIAL"/>
    <property type="match status" value="1"/>
</dbReference>
<name>A0A917UBV1_9ACTN</name>
<dbReference type="PANTHER" id="PTHR43201">
    <property type="entry name" value="ACYL-COA SYNTHETASE"/>
    <property type="match status" value="1"/>
</dbReference>
<keyword evidence="2 5" id="KW-0436">Ligase</keyword>
<accession>A0A917UBV1</accession>
<proteinExistence type="inferred from homology"/>
<gene>
    <name evidence="5" type="primary">fadD3</name>
    <name evidence="5" type="ORF">GCM10007977_094480</name>
</gene>
<dbReference type="Gene3D" id="3.30.300.30">
    <property type="match status" value="1"/>
</dbReference>
<protein>
    <submittedName>
        <fullName evidence="5">3-[(3aS,4S,7aS)-7a-methyl-1, 5-dioxo-octahydro-1H-inden-4-yl]propanoyl:CoA ligase</fullName>
    </submittedName>
</protein>
<dbReference type="RefSeq" id="WP_190256612.1">
    <property type="nucleotide sequence ID" value="NZ_BMPI01000077.1"/>
</dbReference>
<dbReference type="InterPro" id="IPR042099">
    <property type="entry name" value="ANL_N_sf"/>
</dbReference>
<dbReference type="Pfam" id="PF00501">
    <property type="entry name" value="AMP-binding"/>
    <property type="match status" value="1"/>
</dbReference>
<feature type="domain" description="AMP-binding enzyme C-terminal" evidence="4">
    <location>
        <begin position="444"/>
        <end position="519"/>
    </location>
</feature>
<dbReference type="Pfam" id="PF13193">
    <property type="entry name" value="AMP-binding_C"/>
    <property type="match status" value="1"/>
</dbReference>
<feature type="domain" description="AMP-dependent synthetase/ligase" evidence="3">
    <location>
        <begin position="21"/>
        <end position="393"/>
    </location>
</feature>
<keyword evidence="6" id="KW-1185">Reference proteome</keyword>
<dbReference type="PROSITE" id="PS00455">
    <property type="entry name" value="AMP_BINDING"/>
    <property type="match status" value="1"/>
</dbReference>
<dbReference type="InterPro" id="IPR045851">
    <property type="entry name" value="AMP-bd_C_sf"/>
</dbReference>
<dbReference type="GO" id="GO:0031956">
    <property type="term" value="F:medium-chain fatty acid-CoA ligase activity"/>
    <property type="evidence" value="ECO:0007669"/>
    <property type="project" value="TreeGrafter"/>
</dbReference>
<dbReference type="GO" id="GO:0006631">
    <property type="term" value="P:fatty acid metabolic process"/>
    <property type="evidence" value="ECO:0007669"/>
    <property type="project" value="TreeGrafter"/>
</dbReference>
<evidence type="ECO:0000313" key="5">
    <source>
        <dbReference type="EMBL" id="GGM78101.1"/>
    </source>
</evidence>
<dbReference type="Proteomes" id="UP000642070">
    <property type="component" value="Unassembled WGS sequence"/>
</dbReference>
<sequence length="531" mass="56270">MAADALPPMPEWETLPRMLLDRAEQAPSAVAVVDGDVRLTTAELLASAEAFAAGLIGLGVSRGDRVAVWAPNTWRWVVAALGIWHTGAVIVPVSTRAKAIEAGQLLDRTGARLLVAADGFLGVDYVDLLAAEYGPAAPDRPFERLPSLRDVLLLSSAGLAGVAEVSVPVEEVRRRALEVRPEDPIEILATSGTTGEPKGVVLAGPQIMRAYWDWSELVGLREGDRYPVVSPFAHGFGINAGLLACIIRGAQIHPIALFDPDTALELVERERLTLLAGPPALFDRLLSRPDLPDRDITSLRSAVVGAAAVPTELIHRMRSVLGIERIVNAYGLIEGSVVSMTRPDDPDEVVASTAGRAVPGQEIAVVDDTGAAVPAGTPGEVLVRGYGVMQGYWKAPDLTRAAVDAEGWLHTGDIGVLDERGNVRIVDRKKEMFIVGGFNAYPAEIENLLGRHPGIAAAAVVGVPDPSSGEAGCAFVVPLPGAALTPAELIAWSREKMSNYKVPRHVHVVESLPLTANGKVDKSALRRLATP</sequence>
<organism evidence="5 6">
    <name type="scientific">Dactylosporangium sucinum</name>
    <dbReference type="NCBI Taxonomy" id="1424081"/>
    <lineage>
        <taxon>Bacteria</taxon>
        <taxon>Bacillati</taxon>
        <taxon>Actinomycetota</taxon>
        <taxon>Actinomycetes</taxon>
        <taxon>Micromonosporales</taxon>
        <taxon>Micromonosporaceae</taxon>
        <taxon>Dactylosporangium</taxon>
    </lineage>
</organism>
<reference evidence="5" key="2">
    <citation type="submission" date="2020-09" db="EMBL/GenBank/DDBJ databases">
        <authorList>
            <person name="Sun Q."/>
            <person name="Ohkuma M."/>
        </authorList>
    </citation>
    <scope>NUCLEOTIDE SEQUENCE</scope>
    <source>
        <strain evidence="5">JCM 19831</strain>
    </source>
</reference>
<evidence type="ECO:0000259" key="3">
    <source>
        <dbReference type="Pfam" id="PF00501"/>
    </source>
</evidence>
<evidence type="ECO:0000313" key="6">
    <source>
        <dbReference type="Proteomes" id="UP000642070"/>
    </source>
</evidence>
<dbReference type="EMBL" id="BMPI01000077">
    <property type="protein sequence ID" value="GGM78101.1"/>
    <property type="molecule type" value="Genomic_DNA"/>
</dbReference>
<dbReference type="SUPFAM" id="SSF56801">
    <property type="entry name" value="Acetyl-CoA synthetase-like"/>
    <property type="match status" value="1"/>
</dbReference>
<dbReference type="AlphaFoldDB" id="A0A917UBV1"/>